<dbReference type="Proteomes" id="UP000310689">
    <property type="component" value="Unassembled WGS sequence"/>
</dbReference>
<reference evidence="2 3" key="1">
    <citation type="submission" date="2019-03" db="EMBL/GenBank/DDBJ databases">
        <title>Sequencing 23 genomes of Wallemia ichthyophaga.</title>
        <authorList>
            <person name="Gostincar C."/>
        </authorList>
    </citation>
    <scope>NUCLEOTIDE SEQUENCE [LARGE SCALE GENOMIC DNA]</scope>
    <source>
        <strain evidence="2 3">EXF-6200</strain>
    </source>
</reference>
<dbReference type="PANTHER" id="PTHR21838">
    <property type="entry name" value="COILED-COIL DOMAIN-CONTAINING PROTEIN 137"/>
    <property type="match status" value="1"/>
</dbReference>
<gene>
    <name evidence="2" type="ORF">E3P86_00412</name>
</gene>
<organism evidence="2 3">
    <name type="scientific">Wallemia ichthyophaga</name>
    <dbReference type="NCBI Taxonomy" id="245174"/>
    <lineage>
        <taxon>Eukaryota</taxon>
        <taxon>Fungi</taxon>
        <taxon>Dikarya</taxon>
        <taxon>Basidiomycota</taxon>
        <taxon>Wallemiomycotina</taxon>
        <taxon>Wallemiomycetes</taxon>
        <taxon>Wallemiales</taxon>
        <taxon>Wallemiaceae</taxon>
        <taxon>Wallemia</taxon>
    </lineage>
</organism>
<protein>
    <submittedName>
        <fullName evidence="2">Uncharacterized protein</fullName>
    </submittedName>
</protein>
<dbReference type="PANTHER" id="PTHR21838:SF2">
    <property type="entry name" value="COILED-COIL DOMAIN-CONTAINING PROTEIN 137"/>
    <property type="match status" value="1"/>
</dbReference>
<feature type="compositionally biased region" description="Basic and acidic residues" evidence="1">
    <location>
        <begin position="60"/>
        <end position="72"/>
    </location>
</feature>
<proteinExistence type="predicted"/>
<sequence>MPHKRAKRSVREKNTKDTGFNNAPSGYRIDREELPKGAMRILMGGQIQADYRDKKNKRKRDADDANEKEKADVGGNRKKTENSQLTAQKQLKIRPEERLKDYNRRIDNKMRKDINSTIKSHSSEKTAKQMNKKMQDEDAKRKEKAEKKAKTKSDKLEKKREEETVTAAGSQSDSDGETIQPPRDFAGAERVRLNDVAQAPPSLPRMNRQAKRFGVEDSNAGSRVGAPLMRQLELEKERARVISLYRAQKGKRLENWVSSKEEAEAQVE</sequence>
<feature type="compositionally biased region" description="Basic and acidic residues" evidence="1">
    <location>
        <begin position="93"/>
        <end position="114"/>
    </location>
</feature>
<accession>A0A4T0JNB0</accession>
<dbReference type="InterPro" id="IPR026680">
    <property type="entry name" value="CCDC137"/>
</dbReference>
<evidence type="ECO:0000313" key="3">
    <source>
        <dbReference type="Proteomes" id="UP000310689"/>
    </source>
</evidence>
<name>A0A4T0JNB0_WALIC</name>
<dbReference type="GO" id="GO:0005634">
    <property type="term" value="C:nucleus"/>
    <property type="evidence" value="ECO:0007669"/>
    <property type="project" value="TreeGrafter"/>
</dbReference>
<evidence type="ECO:0000256" key="1">
    <source>
        <dbReference type="SAM" id="MobiDB-lite"/>
    </source>
</evidence>
<comment type="caution">
    <text evidence="2">The sequence shown here is derived from an EMBL/GenBank/DDBJ whole genome shotgun (WGS) entry which is preliminary data.</text>
</comment>
<dbReference type="AlphaFoldDB" id="A0A4T0JNB0"/>
<dbReference type="EMBL" id="SPOI01000009">
    <property type="protein sequence ID" value="TIB42295.1"/>
    <property type="molecule type" value="Genomic_DNA"/>
</dbReference>
<feature type="region of interest" description="Disordered" evidence="1">
    <location>
        <begin position="1"/>
        <end position="222"/>
    </location>
</feature>
<feature type="compositionally biased region" description="Basic and acidic residues" evidence="1">
    <location>
        <begin position="121"/>
        <end position="163"/>
    </location>
</feature>
<evidence type="ECO:0000313" key="2">
    <source>
        <dbReference type="EMBL" id="TIB42295.1"/>
    </source>
</evidence>